<evidence type="ECO:0000313" key="13">
    <source>
        <dbReference type="EMBL" id="GAF03223.1"/>
    </source>
</evidence>
<proteinExistence type="inferred from homology"/>
<evidence type="ECO:0000256" key="11">
    <source>
        <dbReference type="ARBA" id="ARBA00045497"/>
    </source>
</evidence>
<keyword evidence="14" id="KW-1185">Reference proteome</keyword>
<dbReference type="STRING" id="869213.GCA_000517085_01396"/>
<comment type="similarity">
    <text evidence="2 12">Belongs to the CorA metal ion transporter (MIT) (TC 1.A.35) family.</text>
</comment>
<keyword evidence="4 12" id="KW-1003">Cell membrane</keyword>
<evidence type="ECO:0000256" key="12">
    <source>
        <dbReference type="RuleBase" id="RU362010"/>
    </source>
</evidence>
<dbReference type="PANTHER" id="PTHR46494">
    <property type="entry name" value="CORA FAMILY METAL ION TRANSPORTER (EUROFUNG)"/>
    <property type="match status" value="1"/>
</dbReference>
<feature type="transmembrane region" description="Helical" evidence="12">
    <location>
        <begin position="297"/>
        <end position="317"/>
    </location>
</feature>
<keyword evidence="8 12" id="KW-0406">Ion transport</keyword>
<dbReference type="InterPro" id="IPR004488">
    <property type="entry name" value="Mg/Co-transport_prot_CorA"/>
</dbReference>
<name>W7Y6G7_9BACT</name>
<dbReference type="GO" id="GO:0005886">
    <property type="term" value="C:plasma membrane"/>
    <property type="evidence" value="ECO:0007669"/>
    <property type="project" value="UniProtKB-SubCell"/>
</dbReference>
<dbReference type="Proteomes" id="UP000019402">
    <property type="component" value="Unassembled WGS sequence"/>
</dbReference>
<dbReference type="SUPFAM" id="SSF143865">
    <property type="entry name" value="CorA soluble domain-like"/>
    <property type="match status" value="1"/>
</dbReference>
<dbReference type="GO" id="GO:0050897">
    <property type="term" value="F:cobalt ion binding"/>
    <property type="evidence" value="ECO:0007669"/>
    <property type="project" value="TreeGrafter"/>
</dbReference>
<dbReference type="GO" id="GO:0015095">
    <property type="term" value="F:magnesium ion transmembrane transporter activity"/>
    <property type="evidence" value="ECO:0007669"/>
    <property type="project" value="UniProtKB-UniRule"/>
</dbReference>
<dbReference type="Gene3D" id="1.20.58.340">
    <property type="entry name" value="Magnesium transport protein CorA, transmembrane region"/>
    <property type="match status" value="2"/>
</dbReference>
<accession>W7Y6G7</accession>
<evidence type="ECO:0000256" key="7">
    <source>
        <dbReference type="ARBA" id="ARBA00022989"/>
    </source>
</evidence>
<dbReference type="Pfam" id="PF01544">
    <property type="entry name" value="CorA"/>
    <property type="match status" value="1"/>
</dbReference>
<dbReference type="SUPFAM" id="SSF144083">
    <property type="entry name" value="Magnesium transport protein CorA, transmembrane region"/>
    <property type="match status" value="1"/>
</dbReference>
<reference evidence="13 14" key="1">
    <citation type="journal article" date="2014" name="Genome Announc.">
        <title>Draft Genome Sequence of Cytophaga fermentans JCM 21142T, a Facultative Anaerobe Isolated from Marine Mud.</title>
        <authorList>
            <person name="Starns D."/>
            <person name="Oshima K."/>
            <person name="Suda W."/>
            <person name="Iino T."/>
            <person name="Yuki M."/>
            <person name="Inoue J."/>
            <person name="Kitamura K."/>
            <person name="Iida T."/>
            <person name="Darby A."/>
            <person name="Hattori M."/>
            <person name="Ohkuma M."/>
        </authorList>
    </citation>
    <scope>NUCLEOTIDE SEQUENCE [LARGE SCALE GENOMIC DNA]</scope>
    <source>
        <strain evidence="13 14">JCM 21142</strain>
    </source>
</reference>
<keyword evidence="3 12" id="KW-0813">Transport</keyword>
<sequence length="355" mass="41767">MARFLKSNKEHIGLAPDRIVFRGEKKIDDTLIHLFKYDEGSLTETEIDDLANLDKYDLKNANSWINVYGLHDERVMANFSKYLHIAPVIISEVLNTHSRPRVIEYDNCLYVSAKMASLKINDDQKVNTENIVFLLKDKQLITFQEKKGDVFNPVRERLRNNKKKLRLLGSDYLMYTLIDIIIDNYTYIISRMGEKVENLDEKLLHSTDQSVLTEISFYKSEFIYLHKTIFPCKEMVFNLKKLESEYIQDDNIVFFRELQGNINHAVDSLNNYKEILANQLNIYHTQISSRLNDIMKFLTIFSVIFIPLTFIASIYGTNFEFIPELKLTYGYPMMLLAMIVVALIMIIYFKKRKWI</sequence>
<dbReference type="Gene3D" id="3.30.460.20">
    <property type="entry name" value="CorA soluble domain-like"/>
    <property type="match status" value="1"/>
</dbReference>
<gene>
    <name evidence="12" type="primary">corA</name>
    <name evidence="13" type="ORF">JCM21142_41889</name>
</gene>
<dbReference type="InterPro" id="IPR002523">
    <property type="entry name" value="MgTranspt_CorA/ZnTranspt_ZntB"/>
</dbReference>
<evidence type="ECO:0000256" key="4">
    <source>
        <dbReference type="ARBA" id="ARBA00022475"/>
    </source>
</evidence>
<keyword evidence="5 12" id="KW-0812">Transmembrane</keyword>
<keyword evidence="6 12" id="KW-0460">Magnesium</keyword>
<comment type="catalytic activity">
    <reaction evidence="10">
        <text>Mg(2+)(in) = Mg(2+)(out)</text>
        <dbReference type="Rhea" id="RHEA:29827"/>
        <dbReference type="ChEBI" id="CHEBI:18420"/>
    </reaction>
</comment>
<dbReference type="EMBL" id="BAMD01000019">
    <property type="protein sequence ID" value="GAF03223.1"/>
    <property type="molecule type" value="Genomic_DNA"/>
</dbReference>
<dbReference type="PANTHER" id="PTHR46494:SF1">
    <property type="entry name" value="CORA FAMILY METAL ION TRANSPORTER (EUROFUNG)"/>
    <property type="match status" value="1"/>
</dbReference>
<dbReference type="eggNOG" id="COG0598">
    <property type="taxonomic scope" value="Bacteria"/>
</dbReference>
<evidence type="ECO:0000256" key="5">
    <source>
        <dbReference type="ARBA" id="ARBA00022692"/>
    </source>
</evidence>
<dbReference type="InterPro" id="IPR045861">
    <property type="entry name" value="CorA_cytoplasmic_dom"/>
</dbReference>
<keyword evidence="9 12" id="KW-0472">Membrane</keyword>
<comment type="function">
    <text evidence="11">Mediates influx of magnesium ions. Alternates between open and closed states. Activated by low cytoplasmic Mg(2+) levels. Inactive when cytoplasmic Mg(2+) levels are high.</text>
</comment>
<evidence type="ECO:0000256" key="1">
    <source>
        <dbReference type="ARBA" id="ARBA00004651"/>
    </source>
</evidence>
<evidence type="ECO:0000313" key="14">
    <source>
        <dbReference type="Proteomes" id="UP000019402"/>
    </source>
</evidence>
<evidence type="ECO:0000256" key="9">
    <source>
        <dbReference type="ARBA" id="ARBA00023136"/>
    </source>
</evidence>
<evidence type="ECO:0000256" key="6">
    <source>
        <dbReference type="ARBA" id="ARBA00022842"/>
    </source>
</evidence>
<dbReference type="FunFam" id="1.20.58.340:FF:000004">
    <property type="entry name" value="Magnesium transport protein CorA"/>
    <property type="match status" value="1"/>
</dbReference>
<dbReference type="NCBIfam" id="TIGR00383">
    <property type="entry name" value="corA"/>
    <property type="match status" value="1"/>
</dbReference>
<dbReference type="RefSeq" id="WP_027471230.1">
    <property type="nucleotide sequence ID" value="NZ_BAMD01000019.1"/>
</dbReference>
<dbReference type="OrthoDB" id="9803416at2"/>
<dbReference type="CDD" id="cd12828">
    <property type="entry name" value="TmCorA-like_1"/>
    <property type="match status" value="1"/>
</dbReference>
<dbReference type="InterPro" id="IPR045863">
    <property type="entry name" value="CorA_TM1_TM2"/>
</dbReference>
<evidence type="ECO:0000256" key="10">
    <source>
        <dbReference type="ARBA" id="ARBA00034269"/>
    </source>
</evidence>
<feature type="transmembrane region" description="Helical" evidence="12">
    <location>
        <begin position="329"/>
        <end position="349"/>
    </location>
</feature>
<evidence type="ECO:0000256" key="8">
    <source>
        <dbReference type="ARBA" id="ARBA00023065"/>
    </source>
</evidence>
<dbReference type="GO" id="GO:0015087">
    <property type="term" value="F:cobalt ion transmembrane transporter activity"/>
    <property type="evidence" value="ECO:0007669"/>
    <property type="project" value="UniProtKB-UniRule"/>
</dbReference>
<comment type="subcellular location">
    <subcellularLocation>
        <location evidence="1">Cell membrane</location>
        <topology evidence="1">Multi-pass membrane protein</topology>
    </subcellularLocation>
    <subcellularLocation>
        <location evidence="12">Membrane</location>
        <topology evidence="12">Multi-pass membrane protein</topology>
    </subcellularLocation>
</comment>
<dbReference type="GO" id="GO:0000287">
    <property type="term" value="F:magnesium ion binding"/>
    <property type="evidence" value="ECO:0007669"/>
    <property type="project" value="TreeGrafter"/>
</dbReference>
<protein>
    <recommendedName>
        <fullName evidence="12">Magnesium transport protein CorA</fullName>
    </recommendedName>
</protein>
<keyword evidence="7 12" id="KW-1133">Transmembrane helix</keyword>
<comment type="caution">
    <text evidence="13">The sequence shown here is derived from an EMBL/GenBank/DDBJ whole genome shotgun (WGS) entry which is preliminary data.</text>
</comment>
<evidence type="ECO:0000256" key="3">
    <source>
        <dbReference type="ARBA" id="ARBA00022448"/>
    </source>
</evidence>
<organism evidence="13 14">
    <name type="scientific">Saccharicrinis fermentans DSM 9555 = JCM 21142</name>
    <dbReference type="NCBI Taxonomy" id="869213"/>
    <lineage>
        <taxon>Bacteria</taxon>
        <taxon>Pseudomonadati</taxon>
        <taxon>Bacteroidota</taxon>
        <taxon>Bacteroidia</taxon>
        <taxon>Marinilabiliales</taxon>
        <taxon>Marinilabiliaceae</taxon>
        <taxon>Saccharicrinis</taxon>
    </lineage>
</organism>
<dbReference type="AlphaFoldDB" id="W7Y6G7"/>
<evidence type="ECO:0000256" key="2">
    <source>
        <dbReference type="ARBA" id="ARBA00009765"/>
    </source>
</evidence>